<dbReference type="GO" id="GO:0016787">
    <property type="term" value="F:hydrolase activity"/>
    <property type="evidence" value="ECO:0007669"/>
    <property type="project" value="UniProtKB-KW"/>
</dbReference>
<dbReference type="InterPro" id="IPR027417">
    <property type="entry name" value="P-loop_NTPase"/>
</dbReference>
<dbReference type="PROSITE" id="PS51206">
    <property type="entry name" value="SF3_HELICASE_1"/>
    <property type="match status" value="1"/>
</dbReference>
<dbReference type="OrthoDB" id="288091at2"/>
<dbReference type="Pfam" id="PF08706">
    <property type="entry name" value="D5_N"/>
    <property type="match status" value="1"/>
</dbReference>
<evidence type="ECO:0000256" key="4">
    <source>
        <dbReference type="SAM" id="MobiDB-lite"/>
    </source>
</evidence>
<dbReference type="AlphaFoldDB" id="A0A2Z3HDM8"/>
<organism evidence="6 7">
    <name type="scientific">Gemmata obscuriglobus</name>
    <dbReference type="NCBI Taxonomy" id="114"/>
    <lineage>
        <taxon>Bacteria</taxon>
        <taxon>Pseudomonadati</taxon>
        <taxon>Planctomycetota</taxon>
        <taxon>Planctomycetia</taxon>
        <taxon>Gemmatales</taxon>
        <taxon>Gemmataceae</taxon>
        <taxon>Gemmata</taxon>
    </lineage>
</organism>
<dbReference type="Gene3D" id="1.10.10.10">
    <property type="entry name" value="Winged helix-like DNA-binding domain superfamily/Winged helix DNA-binding domain"/>
    <property type="match status" value="1"/>
</dbReference>
<keyword evidence="7" id="KW-1185">Reference proteome</keyword>
<name>A0A2Z3HDM8_9BACT</name>
<accession>A0A2Z3HDM8</accession>
<dbReference type="KEGG" id="gog:C1280_35310"/>
<dbReference type="InterPro" id="IPR051620">
    <property type="entry name" value="ORF904-like_C"/>
</dbReference>
<dbReference type="Proteomes" id="UP000245802">
    <property type="component" value="Chromosome"/>
</dbReference>
<evidence type="ECO:0000256" key="1">
    <source>
        <dbReference type="ARBA" id="ARBA00022741"/>
    </source>
</evidence>
<protein>
    <submittedName>
        <fullName evidence="6">Peptidase</fullName>
    </submittedName>
</protein>
<dbReference type="Gene3D" id="3.40.50.300">
    <property type="entry name" value="P-loop containing nucleotide triphosphate hydrolases"/>
    <property type="match status" value="1"/>
</dbReference>
<dbReference type="Pfam" id="PF19263">
    <property type="entry name" value="DUF5906"/>
    <property type="match status" value="1"/>
</dbReference>
<keyword evidence="3" id="KW-0067">ATP-binding</keyword>
<dbReference type="SUPFAM" id="SSF52540">
    <property type="entry name" value="P-loop containing nucleoside triphosphate hydrolases"/>
    <property type="match status" value="1"/>
</dbReference>
<dbReference type="InterPro" id="IPR014818">
    <property type="entry name" value="Phage/plasmid_primase_P4_C"/>
</dbReference>
<dbReference type="NCBIfam" id="TIGR01613">
    <property type="entry name" value="primase_Cterm"/>
    <property type="match status" value="1"/>
</dbReference>
<feature type="region of interest" description="Disordered" evidence="4">
    <location>
        <begin position="354"/>
        <end position="381"/>
    </location>
</feature>
<evidence type="ECO:0000256" key="3">
    <source>
        <dbReference type="ARBA" id="ARBA00022840"/>
    </source>
</evidence>
<feature type="compositionally biased region" description="Low complexity" evidence="4">
    <location>
        <begin position="355"/>
        <end position="364"/>
    </location>
</feature>
<evidence type="ECO:0000259" key="5">
    <source>
        <dbReference type="PROSITE" id="PS51206"/>
    </source>
</evidence>
<dbReference type="InterPro" id="IPR006500">
    <property type="entry name" value="Helicase_put_C_phage/plasmid"/>
</dbReference>
<proteinExistence type="predicted"/>
<dbReference type="PANTHER" id="PTHR35372">
    <property type="entry name" value="ATP BINDING PROTEIN-RELATED"/>
    <property type="match status" value="1"/>
</dbReference>
<evidence type="ECO:0000313" key="7">
    <source>
        <dbReference type="Proteomes" id="UP000245802"/>
    </source>
</evidence>
<gene>
    <name evidence="6" type="ORF">C1280_35310</name>
</gene>
<evidence type="ECO:0000313" key="6">
    <source>
        <dbReference type="EMBL" id="AWM42522.1"/>
    </source>
</evidence>
<dbReference type="InterPro" id="IPR036390">
    <property type="entry name" value="WH_DNA-bd_sf"/>
</dbReference>
<dbReference type="SUPFAM" id="SSF46785">
    <property type="entry name" value="Winged helix' DNA-binding domain"/>
    <property type="match status" value="1"/>
</dbReference>
<dbReference type="InterPro" id="IPR045455">
    <property type="entry name" value="NrS-1_pol-like_helicase"/>
</dbReference>
<dbReference type="GO" id="GO:0005524">
    <property type="term" value="F:ATP binding"/>
    <property type="evidence" value="ECO:0007669"/>
    <property type="project" value="UniProtKB-KW"/>
</dbReference>
<sequence length="889" mass="97630">MLRIVNRTDRCGGCYIGDDGEVKRTTRPSRGAQAGFVDHARLVRHFGAIDTPHVMGLHAIGPDGTGKWVGVDIDAHPGQPCDPAANERFALSVYAQLVELRFRPVLAESNGSGGYHLLALFADPVAGSSLFAFGRWLVRDYAQFGFGKMPETFPKQTEINESTKYGNWLRLVGRHHKRNFWPRVYDGSNWLDGARAVDHVLSLTGDPTDLIPPDALEVPQAPQLRPAPAPRAARVTRTAVAAGGASGPDVFAAFNAAATERSVADMLERNGWVDAGRRGARWDFRRPGKGGDKSGNIMVVSGVPLFYGFTDAAGIPFNQGLNPSWLRCHLEFGGDFARLAERLRDEGYAPRRVRPAAPVVGGPDSPAPPEGGAAAGEGDEEPVHEEFMDPHRLGRLLVPRQGDLPTAIYHRGEWWEWRAGKYVTVADNDFDLRGWNILRAECEAAHLVAVAAWEHGGRQGARPAVPKLDTRKISNAVTAAASMVHLEADTTWPAMLSADPPRPNRIPRVRPAAEQREYIACANGLLDVAELLASGAPTLVPATPLYFTPAAIPVAFDASAKCPRFDSFLERVTDGDRERQLILQEIAGYLLRFDTRFQQFFVLTGEGSNGKSTFLAVLRALIGDHNYASVPLEEFGERFALGVTLGKLVNAVAEVGELDKVAEAKLKSFVGADLMSFDRKNKAPISARPTARLLLSTNTLPRFADRSEGVWRRYQLVPFTTVITDGEKVHGMSDPGWWIASGELPGVLNWALAGLHRLYQQGGFSSSKVGETAKAEHREICNPHRQFLEDHLQLADADKTVRTTEVYAAYVEWCRARKFLSLNDANFGVELRKVFKGVTKVRKRVGRDREQVYAGVSWGEGGRPDILLGEYDRKRRDSSGWSPDQDVPP</sequence>
<feature type="region of interest" description="Disordered" evidence="4">
    <location>
        <begin position="861"/>
        <end position="889"/>
    </location>
</feature>
<reference evidence="6 7" key="1">
    <citation type="submission" date="2018-01" db="EMBL/GenBank/DDBJ databases">
        <title>G. obscuriglobus.</title>
        <authorList>
            <person name="Franke J."/>
            <person name="Blomberg W."/>
            <person name="Selmecki A."/>
        </authorList>
    </citation>
    <scope>NUCLEOTIDE SEQUENCE [LARGE SCALE GENOMIC DNA]</scope>
    <source>
        <strain evidence="6 7">DSM 5831</strain>
    </source>
</reference>
<dbReference type="EMBL" id="CP025958">
    <property type="protein sequence ID" value="AWM42522.1"/>
    <property type="molecule type" value="Genomic_DNA"/>
</dbReference>
<dbReference type="PANTHER" id="PTHR35372:SF2">
    <property type="entry name" value="SF3 HELICASE DOMAIN-CONTAINING PROTEIN"/>
    <property type="match status" value="1"/>
</dbReference>
<feature type="domain" description="SF3 helicase" evidence="5">
    <location>
        <begin position="578"/>
        <end position="732"/>
    </location>
</feature>
<evidence type="ECO:0000256" key="2">
    <source>
        <dbReference type="ARBA" id="ARBA00022801"/>
    </source>
</evidence>
<keyword evidence="2" id="KW-0378">Hydrolase</keyword>
<dbReference type="InterPro" id="IPR036388">
    <property type="entry name" value="WH-like_DNA-bd_sf"/>
</dbReference>
<dbReference type="InterPro" id="IPR014015">
    <property type="entry name" value="Helicase_SF3_DNA-vir"/>
</dbReference>
<keyword evidence="1" id="KW-0547">Nucleotide-binding</keyword>